<comment type="caution">
    <text evidence="1">The sequence shown here is derived from an EMBL/GenBank/DDBJ whole genome shotgun (WGS) entry which is preliminary data.</text>
</comment>
<dbReference type="OrthoDB" id="6826964at2"/>
<keyword evidence="2" id="KW-1185">Reference proteome</keyword>
<accession>W4VIZ4</accession>
<dbReference type="STRING" id="1298598.JCM21714_1741"/>
<dbReference type="EMBL" id="BAVS01000006">
    <property type="protein sequence ID" value="GAE92729.1"/>
    <property type="molecule type" value="Genomic_DNA"/>
</dbReference>
<dbReference type="RefSeq" id="WP_035722791.1">
    <property type="nucleotide sequence ID" value="NZ_BAVS01000006.1"/>
</dbReference>
<proteinExistence type="predicted"/>
<dbReference type="eggNOG" id="ENOG502ZMIR">
    <property type="taxonomic scope" value="Bacteria"/>
</dbReference>
<dbReference type="Proteomes" id="UP000019102">
    <property type="component" value="Unassembled WGS sequence"/>
</dbReference>
<evidence type="ECO:0000313" key="2">
    <source>
        <dbReference type="Proteomes" id="UP000019102"/>
    </source>
</evidence>
<protein>
    <submittedName>
        <fullName evidence="1">Uncharacterized protein</fullName>
    </submittedName>
</protein>
<reference evidence="1 2" key="1">
    <citation type="journal article" date="2014" name="Genome Announc.">
        <title>Draft Genome Sequence of the Boron-Tolerant and Moderately Halotolerant Bacterium Gracilibacillus boraciitolerans JCM 21714T.</title>
        <authorList>
            <person name="Ahmed I."/>
            <person name="Oshima K."/>
            <person name="Suda W."/>
            <person name="Kitamura K."/>
            <person name="Iida T."/>
            <person name="Ohmori Y."/>
            <person name="Fujiwara T."/>
            <person name="Hattori M."/>
            <person name="Ohkuma M."/>
        </authorList>
    </citation>
    <scope>NUCLEOTIDE SEQUENCE [LARGE SCALE GENOMIC DNA]</scope>
    <source>
        <strain evidence="1 2">JCM 21714</strain>
    </source>
</reference>
<dbReference type="AlphaFoldDB" id="W4VIZ4"/>
<evidence type="ECO:0000313" key="1">
    <source>
        <dbReference type="EMBL" id="GAE92729.1"/>
    </source>
</evidence>
<organism evidence="1 2">
    <name type="scientific">Gracilibacillus boraciitolerans JCM 21714</name>
    <dbReference type="NCBI Taxonomy" id="1298598"/>
    <lineage>
        <taxon>Bacteria</taxon>
        <taxon>Bacillati</taxon>
        <taxon>Bacillota</taxon>
        <taxon>Bacilli</taxon>
        <taxon>Bacillales</taxon>
        <taxon>Bacillaceae</taxon>
        <taxon>Gracilibacillus</taxon>
    </lineage>
</organism>
<gene>
    <name evidence="1" type="ORF">JCM21714_1741</name>
</gene>
<name>W4VIZ4_9BACI</name>
<sequence length="214" mass="24898">MFSSRLLTEILITFLEPKTHTVITTYALKFNLQDIAVGNSKREKVNNIVSYFLKNNDNPEISDIAFELIKELIDKEVFYLQESQIYETEIKEFEDKHPLIYKLLQQDGLAIIDGELKYHVPTTVNIPSSKDEIFILIDKYKFSTPLGHLRQAMNNHENGKWASANSQLRTYAESLFHEMAEKIYGEQHMKSIKKDHLKKAELSKTNPPQFSIFL</sequence>